<dbReference type="AlphaFoldDB" id="A0A0D0NIC9"/>
<accession>A0A0D0NIC9</accession>
<evidence type="ECO:0000256" key="1">
    <source>
        <dbReference type="ARBA" id="ARBA00023002"/>
    </source>
</evidence>
<dbReference type="InterPro" id="IPR006115">
    <property type="entry name" value="6PGDH_NADP-bd"/>
</dbReference>
<protein>
    <submittedName>
        <fullName evidence="6">3-hydroxyisobutyrate dehydrogenase</fullName>
        <ecNumber evidence="6">1.1.1.60</ecNumber>
    </submittedName>
</protein>
<dbReference type="InterPro" id="IPR013328">
    <property type="entry name" value="6PGD_dom2"/>
</dbReference>
<dbReference type="PANTHER" id="PTHR43060">
    <property type="entry name" value="3-HYDROXYISOBUTYRATE DEHYDROGENASE-LIKE 1, MITOCHONDRIAL-RELATED"/>
    <property type="match status" value="1"/>
</dbReference>
<keyword evidence="2" id="KW-0520">NAD</keyword>
<dbReference type="SUPFAM" id="SSF51735">
    <property type="entry name" value="NAD(P)-binding Rossmann-fold domains"/>
    <property type="match status" value="1"/>
</dbReference>
<dbReference type="InterPro" id="IPR008927">
    <property type="entry name" value="6-PGluconate_DH-like_C_sf"/>
</dbReference>
<dbReference type="GO" id="GO:0008679">
    <property type="term" value="F:2-hydroxy-3-oxopropionate reductase activity"/>
    <property type="evidence" value="ECO:0007669"/>
    <property type="project" value="UniProtKB-EC"/>
</dbReference>
<dbReference type="OrthoDB" id="9812907at2"/>
<dbReference type="EC" id="1.1.1.60" evidence="6"/>
<evidence type="ECO:0000256" key="2">
    <source>
        <dbReference type="ARBA" id="ARBA00023027"/>
    </source>
</evidence>
<dbReference type="InterPro" id="IPR036291">
    <property type="entry name" value="NAD(P)-bd_dom_sf"/>
</dbReference>
<name>A0A0D0NIC9_9RHOB</name>
<feature type="active site" evidence="3">
    <location>
        <position position="168"/>
    </location>
</feature>
<dbReference type="PIRSF" id="PIRSF000103">
    <property type="entry name" value="HIBADH"/>
    <property type="match status" value="1"/>
</dbReference>
<dbReference type="GO" id="GO:0051287">
    <property type="term" value="F:NAD binding"/>
    <property type="evidence" value="ECO:0007669"/>
    <property type="project" value="InterPro"/>
</dbReference>
<dbReference type="Proteomes" id="UP000035100">
    <property type="component" value="Unassembled WGS sequence"/>
</dbReference>
<keyword evidence="7" id="KW-1185">Reference proteome</keyword>
<comment type="caution">
    <text evidence="6">The sequence shown here is derived from an EMBL/GenBank/DDBJ whole genome shotgun (WGS) entry which is preliminary data.</text>
</comment>
<feature type="domain" description="6-phosphogluconate dehydrogenase NADP-binding" evidence="4">
    <location>
        <begin position="5"/>
        <end position="158"/>
    </location>
</feature>
<gene>
    <name evidence="6" type="ORF">Wenmar_03300</name>
</gene>
<organism evidence="6 7">
    <name type="scientific">Wenxinia marina DSM 24838</name>
    <dbReference type="NCBI Taxonomy" id="1123501"/>
    <lineage>
        <taxon>Bacteria</taxon>
        <taxon>Pseudomonadati</taxon>
        <taxon>Pseudomonadota</taxon>
        <taxon>Alphaproteobacteria</taxon>
        <taxon>Rhodobacterales</taxon>
        <taxon>Roseobacteraceae</taxon>
        <taxon>Wenxinia</taxon>
    </lineage>
</organism>
<feature type="domain" description="3-hydroxyisobutyrate dehydrogenase-like NAD-binding" evidence="5">
    <location>
        <begin position="162"/>
        <end position="260"/>
    </location>
</feature>
<evidence type="ECO:0000259" key="5">
    <source>
        <dbReference type="Pfam" id="PF14833"/>
    </source>
</evidence>
<dbReference type="eggNOG" id="COG2084">
    <property type="taxonomic scope" value="Bacteria"/>
</dbReference>
<dbReference type="Pfam" id="PF03446">
    <property type="entry name" value="NAD_binding_2"/>
    <property type="match status" value="1"/>
</dbReference>
<reference evidence="6 7" key="1">
    <citation type="submission" date="2013-01" db="EMBL/GenBank/DDBJ databases">
        <authorList>
            <person name="Fiebig A."/>
            <person name="Goeker M."/>
            <person name="Klenk H.-P.P."/>
        </authorList>
    </citation>
    <scope>NUCLEOTIDE SEQUENCE [LARGE SCALE GENOMIC DNA]</scope>
    <source>
        <strain evidence="6 7">DSM 24838</strain>
    </source>
</reference>
<dbReference type="InterPro" id="IPR029154">
    <property type="entry name" value="HIBADH-like_NADP-bd"/>
</dbReference>
<sequence length="285" mass="28643">MSGAVAIVGLGAMGGGLARRAIGRGLTVHVLDADPARVADAVAAGTEAADDLPTLARSGATVLLSLPSPEIAEEVATALLPHLSPGQIVADLGTMTPTACRRIAAAYSEAGARFIDVPVTGGPDGARAGTLRLFAAGDAAAVDEAAPLLSTFGEVVPCGGSGAGQATKLVNQMGMGLVNAVLLEALAYGRSAGLDPADLGRAVGGESGWRAEFAALARRVADETARGVGIKHGQLAYVLGEADTVGQALPTTRAAFEFCEGREATIREANRMSPSYWDALLTADA</sequence>
<dbReference type="Gene3D" id="3.40.50.720">
    <property type="entry name" value="NAD(P)-binding Rossmann-like Domain"/>
    <property type="match status" value="1"/>
</dbReference>
<dbReference type="InterPro" id="IPR015815">
    <property type="entry name" value="HIBADH-related"/>
</dbReference>
<dbReference type="Gene3D" id="1.10.1040.10">
    <property type="entry name" value="N-(1-d-carboxylethyl)-l-norvaline Dehydrogenase, domain 2"/>
    <property type="match status" value="1"/>
</dbReference>
<evidence type="ECO:0000256" key="3">
    <source>
        <dbReference type="PIRSR" id="PIRSR000103-1"/>
    </source>
</evidence>
<evidence type="ECO:0000313" key="7">
    <source>
        <dbReference type="Proteomes" id="UP000035100"/>
    </source>
</evidence>
<evidence type="ECO:0000313" key="6">
    <source>
        <dbReference type="EMBL" id="KIQ68085.1"/>
    </source>
</evidence>
<keyword evidence="1 6" id="KW-0560">Oxidoreductase</keyword>
<dbReference type="Pfam" id="PF14833">
    <property type="entry name" value="NAD_binding_11"/>
    <property type="match status" value="1"/>
</dbReference>
<dbReference type="RefSeq" id="WP_018302553.1">
    <property type="nucleotide sequence ID" value="NZ_KB902285.1"/>
</dbReference>
<dbReference type="SUPFAM" id="SSF48179">
    <property type="entry name" value="6-phosphogluconate dehydrogenase C-terminal domain-like"/>
    <property type="match status" value="1"/>
</dbReference>
<evidence type="ECO:0000259" key="4">
    <source>
        <dbReference type="Pfam" id="PF03446"/>
    </source>
</evidence>
<dbReference type="GO" id="GO:0050661">
    <property type="term" value="F:NADP binding"/>
    <property type="evidence" value="ECO:0007669"/>
    <property type="project" value="InterPro"/>
</dbReference>
<dbReference type="EMBL" id="AONG01000017">
    <property type="protein sequence ID" value="KIQ68085.1"/>
    <property type="molecule type" value="Genomic_DNA"/>
</dbReference>
<proteinExistence type="predicted"/>
<dbReference type="PANTHER" id="PTHR43060:SF15">
    <property type="entry name" value="3-HYDROXYISOBUTYRATE DEHYDROGENASE-LIKE 1, MITOCHONDRIAL-RELATED"/>
    <property type="match status" value="1"/>
</dbReference>
<dbReference type="STRING" id="1123501.Wenmar_03300"/>